<evidence type="ECO:0000313" key="3">
    <source>
        <dbReference type="Proteomes" id="UP000077315"/>
    </source>
</evidence>
<dbReference type="InParanoid" id="A0A163D3S6"/>
<dbReference type="GeneID" id="28997952"/>
<feature type="region of interest" description="Disordered" evidence="1">
    <location>
        <begin position="170"/>
        <end position="192"/>
    </location>
</feature>
<dbReference type="Proteomes" id="UP000077315">
    <property type="component" value="Unassembled WGS sequence"/>
</dbReference>
<dbReference type="VEuPathDB" id="FungiDB:PHYBLDRAFT_173500"/>
<dbReference type="EMBL" id="KV440995">
    <property type="protein sequence ID" value="OAD68510.1"/>
    <property type="molecule type" value="Genomic_DNA"/>
</dbReference>
<accession>A0A163D3S6</accession>
<evidence type="ECO:0000256" key="1">
    <source>
        <dbReference type="SAM" id="MobiDB-lite"/>
    </source>
</evidence>
<dbReference type="AlphaFoldDB" id="A0A163D3S6"/>
<evidence type="ECO:0000313" key="2">
    <source>
        <dbReference type="EMBL" id="OAD68510.1"/>
    </source>
</evidence>
<name>A0A163D3S6_PHYB8</name>
<sequence length="192" mass="22117">MNTCVVQCTLPHLSNVDVEVTQVALITQPTPPNSPQPTSACTKNDSLNATENFRNQNIDIDDSNSTCTAFARAVAMVKVQVMTRRLKEKYLGHEWIRLALQLPVDESTINNQPIRDEVVWTLLNKRLDNRTGEIATWYEWKFNKTKFTTEQVQEKVDRLRQRKIDYQKQQSIIQSKSQKDDERGASLRLIPS</sequence>
<dbReference type="OrthoDB" id="2259394at2759"/>
<reference evidence="3" key="1">
    <citation type="submission" date="2015-06" db="EMBL/GenBank/DDBJ databases">
        <title>Expansion of signal transduction pathways in fungi by whole-genome duplication.</title>
        <authorList>
            <consortium name="DOE Joint Genome Institute"/>
            <person name="Corrochano L.M."/>
            <person name="Kuo A."/>
            <person name="Marcet-Houben M."/>
            <person name="Polaino S."/>
            <person name="Salamov A."/>
            <person name="Villalobos J.M."/>
            <person name="Alvarez M.I."/>
            <person name="Avalos J."/>
            <person name="Benito E.P."/>
            <person name="Benoit I."/>
            <person name="Burger G."/>
            <person name="Camino L.P."/>
            <person name="Canovas D."/>
            <person name="Cerda-Olmedo E."/>
            <person name="Cheng J.-F."/>
            <person name="Dominguez A."/>
            <person name="Elias M."/>
            <person name="Eslava A.P."/>
            <person name="Glaser F."/>
            <person name="Grimwood J."/>
            <person name="Gutierrez G."/>
            <person name="Heitman J."/>
            <person name="Henrissat B."/>
            <person name="Iturriaga E.A."/>
            <person name="Lang B.F."/>
            <person name="Lavin J.L."/>
            <person name="Lee S."/>
            <person name="Li W."/>
            <person name="Lindquist E."/>
            <person name="Lopez-Garcia S."/>
            <person name="Luque E.M."/>
            <person name="Marcos A.T."/>
            <person name="Martin J."/>
            <person name="McCluskey K."/>
            <person name="Medina H.R."/>
            <person name="Miralles-Duran A."/>
            <person name="Miyazaki A."/>
            <person name="Munoz-Torres E."/>
            <person name="Oguiza J.A."/>
            <person name="Ohm R."/>
            <person name="Olmedo M."/>
            <person name="Orejas M."/>
            <person name="Ortiz-Castellanos L."/>
            <person name="Pisabarro A.G."/>
            <person name="Rodriguez-Romero J."/>
            <person name="Ruiz-Herrera J."/>
            <person name="Ruiz-Vazquez R."/>
            <person name="Sanz C."/>
            <person name="Schackwitz W."/>
            <person name="Schmutz J."/>
            <person name="Shahriari M."/>
            <person name="Shelest E."/>
            <person name="Silva-Franco F."/>
            <person name="Soanes D."/>
            <person name="Syed K."/>
            <person name="Tagua V.G."/>
            <person name="Talbot N.J."/>
            <person name="Thon M."/>
            <person name="De vries R.P."/>
            <person name="Wiebenga A."/>
            <person name="Yadav J.S."/>
            <person name="Braun E.L."/>
            <person name="Baker S."/>
            <person name="Garre V."/>
            <person name="Horwitz B."/>
            <person name="Torres-Martinez S."/>
            <person name="Idnurm A."/>
            <person name="Herrera-Estrella A."/>
            <person name="Gabaldon T."/>
            <person name="Grigoriev I.V."/>
        </authorList>
    </citation>
    <scope>NUCLEOTIDE SEQUENCE [LARGE SCALE GENOMIC DNA]</scope>
    <source>
        <strain evidence="3">NRRL 1555(-)</strain>
    </source>
</reference>
<organism evidence="2 3">
    <name type="scientific">Phycomyces blakesleeanus (strain ATCC 8743b / DSM 1359 / FGSC 10004 / NBRC 33097 / NRRL 1555)</name>
    <dbReference type="NCBI Taxonomy" id="763407"/>
    <lineage>
        <taxon>Eukaryota</taxon>
        <taxon>Fungi</taxon>
        <taxon>Fungi incertae sedis</taxon>
        <taxon>Mucoromycota</taxon>
        <taxon>Mucoromycotina</taxon>
        <taxon>Mucoromycetes</taxon>
        <taxon>Mucorales</taxon>
        <taxon>Phycomycetaceae</taxon>
        <taxon>Phycomyces</taxon>
    </lineage>
</organism>
<keyword evidence="3" id="KW-1185">Reference proteome</keyword>
<dbReference type="RefSeq" id="XP_018286550.1">
    <property type="nucleotide sequence ID" value="XM_018437046.1"/>
</dbReference>
<gene>
    <name evidence="2" type="ORF">PHYBLDRAFT_173500</name>
</gene>
<protein>
    <submittedName>
        <fullName evidence="2">Uncharacterized protein</fullName>
    </submittedName>
</protein>
<proteinExistence type="predicted"/>